<sequence>MVEEIIAKLAIPLVICIFFIIVSISDEAFGIKPNDKGRNLLRWLAVGIFIFYTMSTFINPNASIASDPYEGINEPSRIFDRANSFYSSNNYSKAALGYEKVIVRDSEDFFAWYMYGASQYFINKKNESLDAFDSSISRIPVENLSSFLYPTYFKGDIFLEKGSYKKAQQVYEYILSVSPKDSHANGNLGFIHYKLNNIKKSIDYYYKANQSAPELTTFRNALLYFKDKGKSIPGKILDAPNDPIPLSIQPETPPGKAKPKYSLRVINLRAWEVIQELKKARKDLAEHSNDVSNEKNTVLSNSSSDNAQASLPESLDKQKSESIEWPMVFSTSRRGITFLDANQVCLEPKTSLELPYSATSEYAKNRRKQVLTIGLARMNSGDDCHKGTFREYSSIIDSKEGWDCSGSIELIKEASRVSFRWVTLDGQGKGDEAKCPAETKYELIERRRL</sequence>
<reference evidence="4" key="2">
    <citation type="journal article" date="2021" name="Mar. Drugs">
        <title>Genome Reduction and Secondary Metabolism of the Marine Sponge-Associated Cyanobacterium Leptothoe.</title>
        <authorList>
            <person name="Konstantinou D."/>
            <person name="Popin R.V."/>
            <person name="Fewer D.P."/>
            <person name="Sivonen K."/>
            <person name="Gkelis S."/>
        </authorList>
    </citation>
    <scope>NUCLEOTIDE SEQUENCE</scope>
    <source>
        <strain evidence="4">TAU-MAC 1115</strain>
    </source>
</reference>
<protein>
    <submittedName>
        <fullName evidence="4">Tetratricopeptide repeat protein</fullName>
    </submittedName>
</protein>
<dbReference type="PROSITE" id="PS50005">
    <property type="entry name" value="TPR"/>
    <property type="match status" value="1"/>
</dbReference>
<reference evidence="4" key="1">
    <citation type="submission" date="2020-11" db="EMBL/GenBank/DDBJ databases">
        <authorList>
            <person name="Konstantinou D."/>
            <person name="Gkelis S."/>
            <person name="Popin R."/>
            <person name="Fewer D."/>
            <person name="Sivonen K."/>
        </authorList>
    </citation>
    <scope>NUCLEOTIDE SEQUENCE</scope>
    <source>
        <strain evidence="4">TAU-MAC 1115</strain>
    </source>
</reference>
<feature type="region of interest" description="Disordered" evidence="2">
    <location>
        <begin position="285"/>
        <end position="318"/>
    </location>
</feature>
<gene>
    <name evidence="4" type="ORF">IXB50_07730</name>
</gene>
<feature type="repeat" description="TPR" evidence="1">
    <location>
        <begin position="148"/>
        <end position="181"/>
    </location>
</feature>
<dbReference type="Proteomes" id="UP000717364">
    <property type="component" value="Unassembled WGS sequence"/>
</dbReference>
<dbReference type="InterPro" id="IPR011990">
    <property type="entry name" value="TPR-like_helical_dom_sf"/>
</dbReference>
<keyword evidence="3" id="KW-0812">Transmembrane</keyword>
<accession>A0A947GJ08</accession>
<evidence type="ECO:0000256" key="1">
    <source>
        <dbReference type="PROSITE-ProRule" id="PRU00339"/>
    </source>
</evidence>
<dbReference type="EMBL" id="JADOES010000011">
    <property type="protein sequence ID" value="MBT9315312.1"/>
    <property type="molecule type" value="Genomic_DNA"/>
</dbReference>
<dbReference type="AlphaFoldDB" id="A0A947GJ08"/>
<name>A0A947GJ08_9CYAN</name>
<dbReference type="Gene3D" id="1.25.40.10">
    <property type="entry name" value="Tetratricopeptide repeat domain"/>
    <property type="match status" value="1"/>
</dbReference>
<evidence type="ECO:0000313" key="4">
    <source>
        <dbReference type="EMBL" id="MBT9315312.1"/>
    </source>
</evidence>
<keyword evidence="1" id="KW-0802">TPR repeat</keyword>
<keyword evidence="3" id="KW-0472">Membrane</keyword>
<feature type="transmembrane region" description="Helical" evidence="3">
    <location>
        <begin position="6"/>
        <end position="28"/>
    </location>
</feature>
<evidence type="ECO:0000256" key="3">
    <source>
        <dbReference type="SAM" id="Phobius"/>
    </source>
</evidence>
<evidence type="ECO:0000313" key="5">
    <source>
        <dbReference type="Proteomes" id="UP000717364"/>
    </source>
</evidence>
<keyword evidence="5" id="KW-1185">Reference proteome</keyword>
<comment type="caution">
    <text evidence="4">The sequence shown here is derived from an EMBL/GenBank/DDBJ whole genome shotgun (WGS) entry which is preliminary data.</text>
</comment>
<keyword evidence="3" id="KW-1133">Transmembrane helix</keyword>
<organism evidence="4 5">
    <name type="scientific">Leptothoe spongobia TAU-MAC 1115</name>
    <dbReference type="NCBI Taxonomy" id="1967444"/>
    <lineage>
        <taxon>Bacteria</taxon>
        <taxon>Bacillati</taxon>
        <taxon>Cyanobacteriota</taxon>
        <taxon>Cyanophyceae</taxon>
        <taxon>Nodosilineales</taxon>
        <taxon>Cymatolegaceae</taxon>
        <taxon>Leptothoe</taxon>
        <taxon>Leptothoe spongobia</taxon>
    </lineage>
</organism>
<dbReference type="SMART" id="SM00028">
    <property type="entry name" value="TPR"/>
    <property type="match status" value="4"/>
</dbReference>
<dbReference type="InterPro" id="IPR019734">
    <property type="entry name" value="TPR_rpt"/>
</dbReference>
<dbReference type="RefSeq" id="WP_215608390.1">
    <property type="nucleotide sequence ID" value="NZ_JADOES010000011.1"/>
</dbReference>
<feature type="compositionally biased region" description="Polar residues" evidence="2">
    <location>
        <begin position="294"/>
        <end position="311"/>
    </location>
</feature>
<dbReference type="Pfam" id="PF13181">
    <property type="entry name" value="TPR_8"/>
    <property type="match status" value="2"/>
</dbReference>
<proteinExistence type="predicted"/>
<evidence type="ECO:0000256" key="2">
    <source>
        <dbReference type="SAM" id="MobiDB-lite"/>
    </source>
</evidence>
<dbReference type="SUPFAM" id="SSF48452">
    <property type="entry name" value="TPR-like"/>
    <property type="match status" value="1"/>
</dbReference>
<feature type="transmembrane region" description="Helical" evidence="3">
    <location>
        <begin position="40"/>
        <end position="58"/>
    </location>
</feature>